<dbReference type="Proteomes" id="UP000050867">
    <property type="component" value="Unassembled WGS sequence"/>
</dbReference>
<keyword evidence="2" id="KW-1185">Reference proteome</keyword>
<evidence type="ECO:0000313" key="2">
    <source>
        <dbReference type="Proteomes" id="UP000050867"/>
    </source>
</evidence>
<dbReference type="EMBL" id="LLZU01000037">
    <property type="protein sequence ID" value="KRV47377.1"/>
    <property type="molecule type" value="Genomic_DNA"/>
</dbReference>
<sequence>MPGMNSGATVRLFDARRRRYVPLPEPAEGPVTVRFAAREADGTHSVDRERGVVLAEFLCRVLAWKGHRVRVQDESVPGGPGHGTCPRASRGNWYCVDVWAPGGESPVSGETEPLCHVLVGPALEGVRCMFGAHREHGRATLAALAKNHLVPDLRFAMLAAGHYRHPRHFWCNDVHSGWCFDDARTTRRRFERLVRRAEPLPDLRSHAETVRALGSGEGRRRLDLLDRAISDDLHAPRALHALYAALRRGRLTGDEQAALAATARVLLPTGNESAEQPGSRG</sequence>
<protein>
    <submittedName>
        <fullName evidence="1">Uncharacterized protein</fullName>
    </submittedName>
</protein>
<name>A0A0T6LNB5_WENVI</name>
<organism evidence="1 2">
    <name type="scientific">Wenjunlia vitaminophila</name>
    <name type="common">Streptomyces vitaminophilus</name>
    <dbReference type="NCBI Taxonomy" id="76728"/>
    <lineage>
        <taxon>Bacteria</taxon>
        <taxon>Bacillati</taxon>
        <taxon>Actinomycetota</taxon>
        <taxon>Actinomycetes</taxon>
        <taxon>Kitasatosporales</taxon>
        <taxon>Streptomycetaceae</taxon>
        <taxon>Wenjunlia</taxon>
    </lineage>
</organism>
<comment type="caution">
    <text evidence="1">The sequence shown here is derived from an EMBL/GenBank/DDBJ whole genome shotgun (WGS) entry which is preliminary data.</text>
</comment>
<accession>A0A0T6LNB5</accession>
<gene>
    <name evidence="1" type="ORF">AQ490_07910</name>
</gene>
<evidence type="ECO:0000313" key="1">
    <source>
        <dbReference type="EMBL" id="KRV47377.1"/>
    </source>
</evidence>
<dbReference type="AlphaFoldDB" id="A0A0T6LNB5"/>
<reference evidence="1 2" key="1">
    <citation type="submission" date="2015-10" db="EMBL/GenBank/DDBJ databases">
        <title>Draft genome sequence of pyrrolomycin-producing Streptomyces vitaminophilus.</title>
        <authorList>
            <person name="Graham D.E."/>
            <person name="Mahan K.M."/>
            <person name="Klingeman D.M."/>
            <person name="Hettich R.L."/>
            <person name="Parry R.J."/>
        </authorList>
    </citation>
    <scope>NUCLEOTIDE SEQUENCE [LARGE SCALE GENOMIC DNA]</scope>
    <source>
        <strain evidence="1 2">ATCC 31673</strain>
    </source>
</reference>
<proteinExistence type="predicted"/>